<evidence type="ECO:0000313" key="1">
    <source>
        <dbReference type="EMBL" id="PWC02318.1"/>
    </source>
</evidence>
<dbReference type="AlphaFoldDB" id="A0A2U1T8V7"/>
<sequence>MSFTSSLNALRRWAESFMRNSPALKPKFKQALSLLGDDARENPYEGSRGSASEKEHYRKAESRWRQALAGNDLPSPGAVIMAVTQFALFIQGIIAGKATA</sequence>
<dbReference type="EMBL" id="QEEZ01000004">
    <property type="protein sequence ID" value="PWC02318.1"/>
    <property type="molecule type" value="Genomic_DNA"/>
</dbReference>
<reference evidence="2" key="1">
    <citation type="submission" date="2018-04" db="EMBL/GenBank/DDBJ databases">
        <authorList>
            <person name="Liu S."/>
            <person name="Wang Z."/>
            <person name="Li J."/>
        </authorList>
    </citation>
    <scope>NUCLEOTIDE SEQUENCE [LARGE SCALE GENOMIC DNA]</scope>
    <source>
        <strain evidence="2">2189</strain>
    </source>
</reference>
<dbReference type="Proteomes" id="UP000244989">
    <property type="component" value="Unassembled WGS sequence"/>
</dbReference>
<gene>
    <name evidence="1" type="ORF">DF222_03015</name>
</gene>
<accession>A0A2U1T8V7</accession>
<proteinExistence type="predicted"/>
<protein>
    <submittedName>
        <fullName evidence="1">Uncharacterized protein</fullName>
    </submittedName>
</protein>
<keyword evidence="2" id="KW-1185">Reference proteome</keyword>
<dbReference type="RefSeq" id="WP_108431541.1">
    <property type="nucleotide sequence ID" value="NZ_CP026947.1"/>
</dbReference>
<name>A0A2U1T8V7_9CORY</name>
<dbReference type="KEGG" id="cyz:C3B44_05795"/>
<comment type="caution">
    <text evidence="1">The sequence shown here is derived from an EMBL/GenBank/DDBJ whole genome shotgun (WGS) entry which is preliminary data.</text>
</comment>
<evidence type="ECO:0000313" key="2">
    <source>
        <dbReference type="Proteomes" id="UP000244989"/>
    </source>
</evidence>
<organism evidence="1 2">
    <name type="scientific">Corynebacterium yudongzhengii</name>
    <dbReference type="NCBI Taxonomy" id="2080740"/>
    <lineage>
        <taxon>Bacteria</taxon>
        <taxon>Bacillati</taxon>
        <taxon>Actinomycetota</taxon>
        <taxon>Actinomycetes</taxon>
        <taxon>Mycobacteriales</taxon>
        <taxon>Corynebacteriaceae</taxon>
        <taxon>Corynebacterium</taxon>
    </lineage>
</organism>